<dbReference type="AlphaFoldDB" id="A0A6A7B0N2"/>
<protein>
    <submittedName>
        <fullName evidence="2">Uncharacterized protein</fullName>
    </submittedName>
</protein>
<keyword evidence="1" id="KW-0812">Transmembrane</keyword>
<evidence type="ECO:0000313" key="2">
    <source>
        <dbReference type="EMBL" id="KAF2847955.1"/>
    </source>
</evidence>
<organism evidence="2 3">
    <name type="scientific">Plenodomus tracheiphilus IPT5</name>
    <dbReference type="NCBI Taxonomy" id="1408161"/>
    <lineage>
        <taxon>Eukaryota</taxon>
        <taxon>Fungi</taxon>
        <taxon>Dikarya</taxon>
        <taxon>Ascomycota</taxon>
        <taxon>Pezizomycotina</taxon>
        <taxon>Dothideomycetes</taxon>
        <taxon>Pleosporomycetidae</taxon>
        <taxon>Pleosporales</taxon>
        <taxon>Pleosporineae</taxon>
        <taxon>Leptosphaeriaceae</taxon>
        <taxon>Plenodomus</taxon>
    </lineage>
</organism>
<proteinExistence type="predicted"/>
<dbReference type="EMBL" id="MU006321">
    <property type="protein sequence ID" value="KAF2847955.1"/>
    <property type="molecule type" value="Genomic_DNA"/>
</dbReference>
<reference evidence="2" key="1">
    <citation type="submission" date="2020-01" db="EMBL/GenBank/DDBJ databases">
        <authorList>
            <consortium name="DOE Joint Genome Institute"/>
            <person name="Haridas S."/>
            <person name="Albert R."/>
            <person name="Binder M."/>
            <person name="Bloem J."/>
            <person name="Labutti K."/>
            <person name="Salamov A."/>
            <person name="Andreopoulos B."/>
            <person name="Baker S.E."/>
            <person name="Barry K."/>
            <person name="Bills G."/>
            <person name="Bluhm B.H."/>
            <person name="Cannon C."/>
            <person name="Castanera R."/>
            <person name="Culley D.E."/>
            <person name="Daum C."/>
            <person name="Ezra D."/>
            <person name="Gonzalez J.B."/>
            <person name="Henrissat B."/>
            <person name="Kuo A."/>
            <person name="Liang C."/>
            <person name="Lipzen A."/>
            <person name="Lutzoni F."/>
            <person name="Magnuson J."/>
            <person name="Mondo S."/>
            <person name="Nolan M."/>
            <person name="Ohm R."/>
            <person name="Pangilinan J."/>
            <person name="Park H.-J."/>
            <person name="Ramirez L."/>
            <person name="Alfaro M."/>
            <person name="Sun H."/>
            <person name="Tritt A."/>
            <person name="Yoshinaga Y."/>
            <person name="Zwiers L.-H."/>
            <person name="Turgeon B.G."/>
            <person name="Goodwin S.B."/>
            <person name="Spatafora J.W."/>
            <person name="Crous P.W."/>
            <person name="Grigoriev I.V."/>
        </authorList>
    </citation>
    <scope>NUCLEOTIDE SEQUENCE</scope>
    <source>
        <strain evidence="2">IPT5</strain>
    </source>
</reference>
<keyword evidence="1" id="KW-1133">Transmembrane helix</keyword>
<evidence type="ECO:0000256" key="1">
    <source>
        <dbReference type="SAM" id="Phobius"/>
    </source>
</evidence>
<keyword evidence="1" id="KW-0472">Membrane</keyword>
<dbReference type="Proteomes" id="UP000799423">
    <property type="component" value="Unassembled WGS sequence"/>
</dbReference>
<sequence>MEEVSNNCLSTVQTSLISIAPCKDLVVVLLLYLFLRCEKEAFLSDRKIVYLQVVEKNPVMAATTAAPLHIFFFQIPRLVTSGIHHGSECYSHLQAYNNVVRGMTSCN</sequence>
<keyword evidence="3" id="KW-1185">Reference proteome</keyword>
<gene>
    <name evidence="2" type="ORF">T440DRAFT_470546</name>
</gene>
<feature type="transmembrane region" description="Helical" evidence="1">
    <location>
        <begin position="12"/>
        <end position="35"/>
    </location>
</feature>
<evidence type="ECO:0000313" key="3">
    <source>
        <dbReference type="Proteomes" id="UP000799423"/>
    </source>
</evidence>
<name>A0A6A7B0N2_9PLEO</name>
<accession>A0A6A7B0N2</accession>